<dbReference type="Gene3D" id="3.30.700.10">
    <property type="entry name" value="Glycoprotein, Type 4 Pilin"/>
    <property type="match status" value="1"/>
</dbReference>
<dbReference type="SUPFAM" id="SSF54523">
    <property type="entry name" value="Pili subunits"/>
    <property type="match status" value="1"/>
</dbReference>
<protein>
    <submittedName>
        <fullName evidence="4">DUF4339 domain-containing protein</fullName>
    </submittedName>
</protein>
<dbReference type="GO" id="GO:0007155">
    <property type="term" value="P:cell adhesion"/>
    <property type="evidence" value="ECO:0007669"/>
    <property type="project" value="InterPro"/>
</dbReference>
<gene>
    <name evidence="4" type="ORF">DX914_14900</name>
</gene>
<evidence type="ECO:0000259" key="3">
    <source>
        <dbReference type="Pfam" id="PF14237"/>
    </source>
</evidence>
<dbReference type="RefSeq" id="WP_115860039.1">
    <property type="nucleotide sequence ID" value="NZ_QTSU01000002.1"/>
</dbReference>
<dbReference type="EMBL" id="QTSU01000002">
    <property type="protein sequence ID" value="RDZ27507.1"/>
    <property type="molecule type" value="Genomic_DNA"/>
</dbReference>
<dbReference type="OrthoDB" id="198456at2"/>
<accession>A0A371K0Y1</accession>
<evidence type="ECO:0000256" key="1">
    <source>
        <dbReference type="ARBA" id="ARBA00005233"/>
    </source>
</evidence>
<proteinExistence type="inferred from homology"/>
<keyword evidence="2" id="KW-0472">Membrane</keyword>
<evidence type="ECO:0000313" key="4">
    <source>
        <dbReference type="EMBL" id="RDZ27507.1"/>
    </source>
</evidence>
<dbReference type="Proteomes" id="UP000264492">
    <property type="component" value="Unassembled WGS sequence"/>
</dbReference>
<keyword evidence="5" id="KW-1185">Reference proteome</keyword>
<evidence type="ECO:0000313" key="5">
    <source>
        <dbReference type="Proteomes" id="UP000264492"/>
    </source>
</evidence>
<dbReference type="InterPro" id="IPR025640">
    <property type="entry name" value="GYF_2"/>
</dbReference>
<dbReference type="Pfam" id="PF14237">
    <property type="entry name" value="GYF_2"/>
    <property type="match status" value="1"/>
</dbReference>
<dbReference type="InterPro" id="IPR001082">
    <property type="entry name" value="Pilin"/>
</dbReference>
<comment type="caution">
    <text evidence="4">The sequence shown here is derived from an EMBL/GenBank/DDBJ whole genome shotgun (WGS) entry which is preliminary data.</text>
</comment>
<dbReference type="InterPro" id="IPR045584">
    <property type="entry name" value="Pilin-like"/>
</dbReference>
<reference evidence="4 5" key="1">
    <citation type="submission" date="2018-08" db="EMBL/GenBank/DDBJ databases">
        <title>Lysobacter sp. zong2l5, whole genome shotgun sequence.</title>
        <authorList>
            <person name="Zhang X."/>
            <person name="Feng G."/>
            <person name="Zhu H."/>
        </authorList>
    </citation>
    <scope>NUCLEOTIDE SEQUENCE [LARGE SCALE GENOMIC DNA]</scope>
    <source>
        <strain evidence="5">zong2l5</strain>
    </source>
</reference>
<dbReference type="Pfam" id="PF00114">
    <property type="entry name" value="Pilin"/>
    <property type="match status" value="1"/>
</dbReference>
<feature type="transmembrane region" description="Helical" evidence="2">
    <location>
        <begin position="110"/>
        <end position="135"/>
    </location>
</feature>
<organism evidence="4 5">
    <name type="scientific">Lysobacter silvisoli</name>
    <dbReference type="NCBI Taxonomy" id="2293254"/>
    <lineage>
        <taxon>Bacteria</taxon>
        <taxon>Pseudomonadati</taxon>
        <taxon>Pseudomonadota</taxon>
        <taxon>Gammaproteobacteria</taxon>
        <taxon>Lysobacterales</taxon>
        <taxon>Lysobacteraceae</taxon>
        <taxon>Lysobacter</taxon>
    </lineage>
</organism>
<dbReference type="GO" id="GO:0009289">
    <property type="term" value="C:pilus"/>
    <property type="evidence" value="ECO:0007669"/>
    <property type="project" value="InterPro"/>
</dbReference>
<feature type="domain" description="GYF" evidence="3">
    <location>
        <begin position="4"/>
        <end position="53"/>
    </location>
</feature>
<keyword evidence="2" id="KW-1133">Transmembrane helix</keyword>
<evidence type="ECO:0000256" key="2">
    <source>
        <dbReference type="SAM" id="Phobius"/>
    </source>
</evidence>
<dbReference type="AlphaFoldDB" id="A0A371K0Y1"/>
<sequence>MADWYYHDAAQGRVGPLSVEDMQARYRDRRLQRDTLVWREGLREWQPADRLSEELGLDAIQPDASRPPPLPAAAPIAMTPSAAASGYAGASVRTDMRHAPAPKRGMSGCLIAVIVLAVLGLPVLGILAAIALPAYQDYTVRAKVMQSFSEANALKAAVAEHMAANGRCPSNGDDGFGDAQDYATATTAQIKIGTMQNGHCAMELELRGLGPGADGKTVWFEAQQQGNAVNWDCTGGDLPGRYRPQECRGQAAP</sequence>
<keyword evidence="2" id="KW-0812">Transmembrane</keyword>
<name>A0A371K0Y1_9GAMM</name>
<comment type="similarity">
    <text evidence="1">Belongs to the N-Me-Phe pilin family.</text>
</comment>